<protein>
    <submittedName>
        <fullName evidence="1">Uncharacterized protein</fullName>
    </submittedName>
</protein>
<sequence>MEVAANADGFTYGSYQGQKYLRSNAKQVKQAIIDQALDIDASLDPEQLTVDGLIMSYAASSAPGPEATADDSWQY</sequence>
<dbReference type="OrthoDB" id="372577at2157"/>
<gene>
    <name evidence="1" type="ORF">GCM10009067_35330</name>
</gene>
<name>A0A830EVN9_9EURY</name>
<reference evidence="1" key="2">
    <citation type="submission" date="2020-09" db="EMBL/GenBank/DDBJ databases">
        <authorList>
            <person name="Sun Q."/>
            <person name="Ohkuma M."/>
        </authorList>
    </citation>
    <scope>NUCLEOTIDE SEQUENCE</scope>
    <source>
        <strain evidence="1">JCM 19018</strain>
    </source>
</reference>
<evidence type="ECO:0000313" key="2">
    <source>
        <dbReference type="Proteomes" id="UP000614221"/>
    </source>
</evidence>
<proteinExistence type="predicted"/>
<reference evidence="1" key="1">
    <citation type="journal article" date="2014" name="Int. J. Syst. Evol. Microbiol.">
        <title>Complete genome sequence of Corynebacterium casei LMG S-19264T (=DSM 44701T), isolated from a smear-ripened cheese.</title>
        <authorList>
            <consortium name="US DOE Joint Genome Institute (JGI-PGF)"/>
            <person name="Walter F."/>
            <person name="Albersmeier A."/>
            <person name="Kalinowski J."/>
            <person name="Ruckert C."/>
        </authorList>
    </citation>
    <scope>NUCLEOTIDE SEQUENCE</scope>
    <source>
        <strain evidence="1">JCM 19018</strain>
    </source>
</reference>
<accession>A0A830EVN9</accession>
<comment type="caution">
    <text evidence="1">The sequence shown here is derived from an EMBL/GenBank/DDBJ whole genome shotgun (WGS) entry which is preliminary data.</text>
</comment>
<dbReference type="EMBL" id="BMPD01000007">
    <property type="protein sequence ID" value="GGK79945.1"/>
    <property type="molecule type" value="Genomic_DNA"/>
</dbReference>
<evidence type="ECO:0000313" key="1">
    <source>
        <dbReference type="EMBL" id="GGK79945.1"/>
    </source>
</evidence>
<organism evidence="1 2">
    <name type="scientific">Haloarcula sebkhae</name>
    <dbReference type="NCBI Taxonomy" id="932660"/>
    <lineage>
        <taxon>Archaea</taxon>
        <taxon>Methanobacteriati</taxon>
        <taxon>Methanobacteriota</taxon>
        <taxon>Stenosarchaea group</taxon>
        <taxon>Halobacteria</taxon>
        <taxon>Halobacteriales</taxon>
        <taxon>Haloarculaceae</taxon>
        <taxon>Haloarcula</taxon>
    </lineage>
</organism>
<dbReference type="Proteomes" id="UP000614221">
    <property type="component" value="Unassembled WGS sequence"/>
</dbReference>
<dbReference type="RefSeq" id="WP_004592112.1">
    <property type="nucleotide sequence ID" value="NZ_BMPD01000007.1"/>
</dbReference>
<dbReference type="AlphaFoldDB" id="A0A830EVN9"/>